<sequence>MDAVRAPGPPPGPLPEVQGAARWLHPADAEPDAESRLFLLHHSGGGASMYREWPGRLPGSVACQAVQLPGRQERRREAPYTRLGPLVEALARVVSDELDERPYAVFGHSMGALLGYRLTVETERRGLPAPVLLAVSGWAPEGFSAPAALSADPLEALRLLGGLPEAVAGDPELLAGAVRAMGADGSVCADFSDDGAAVGCPVVAYSGRGDPLLAPGAMRSWAGRTPEFLGCRTFPGDHFYLSAHARAITADLAQLLPRYAAGR</sequence>
<evidence type="ECO:0000313" key="4">
    <source>
        <dbReference type="Proteomes" id="UP001223390"/>
    </source>
</evidence>
<gene>
    <name evidence="3" type="ORF">QEZ40_007622</name>
</gene>
<name>A0ABT7H5U4_9ACTN</name>
<organism evidence="3 4">
    <name type="scientific">Streptomyces katrae</name>
    <dbReference type="NCBI Taxonomy" id="68223"/>
    <lineage>
        <taxon>Bacteria</taxon>
        <taxon>Bacillati</taxon>
        <taxon>Actinomycetota</taxon>
        <taxon>Actinomycetes</taxon>
        <taxon>Kitasatosporales</taxon>
        <taxon>Streptomycetaceae</taxon>
        <taxon>Streptomyces</taxon>
    </lineage>
</organism>
<dbReference type="RefSeq" id="WP_260618229.1">
    <property type="nucleotide sequence ID" value="NZ_JASITI010000099.1"/>
</dbReference>
<evidence type="ECO:0000313" key="3">
    <source>
        <dbReference type="EMBL" id="MDK9501247.1"/>
    </source>
</evidence>
<comment type="similarity">
    <text evidence="1">Belongs to the thioesterase family.</text>
</comment>
<protein>
    <submittedName>
        <fullName evidence="3">Alpha/beta fold hydrolase</fullName>
    </submittedName>
</protein>
<dbReference type="Pfam" id="PF00975">
    <property type="entry name" value="Thioesterase"/>
    <property type="match status" value="1"/>
</dbReference>
<dbReference type="InterPro" id="IPR012223">
    <property type="entry name" value="TEII"/>
</dbReference>
<reference evidence="3 4" key="1">
    <citation type="submission" date="2023-05" db="EMBL/GenBank/DDBJ databases">
        <title>Sequencing and Assembly of Streptomyces sp. NP73.</title>
        <authorList>
            <person name="Konwar A.N."/>
            <person name="Saikia K."/>
            <person name="Thakur D."/>
        </authorList>
    </citation>
    <scope>NUCLEOTIDE SEQUENCE [LARGE SCALE GENOMIC DNA]</scope>
    <source>
        <strain evidence="3 4">NP73</strain>
    </source>
</reference>
<keyword evidence="4" id="KW-1185">Reference proteome</keyword>
<dbReference type="GO" id="GO:0016787">
    <property type="term" value="F:hydrolase activity"/>
    <property type="evidence" value="ECO:0007669"/>
    <property type="project" value="UniProtKB-KW"/>
</dbReference>
<feature type="domain" description="Thioesterase" evidence="2">
    <location>
        <begin position="36"/>
        <end position="249"/>
    </location>
</feature>
<dbReference type="Gene3D" id="3.40.50.1820">
    <property type="entry name" value="alpha/beta hydrolase"/>
    <property type="match status" value="1"/>
</dbReference>
<dbReference type="Proteomes" id="UP001223390">
    <property type="component" value="Unassembled WGS sequence"/>
</dbReference>
<evidence type="ECO:0000259" key="2">
    <source>
        <dbReference type="Pfam" id="PF00975"/>
    </source>
</evidence>
<evidence type="ECO:0000256" key="1">
    <source>
        <dbReference type="ARBA" id="ARBA00007169"/>
    </source>
</evidence>
<dbReference type="PANTHER" id="PTHR11487:SF0">
    <property type="entry name" value="S-ACYL FATTY ACID SYNTHASE THIOESTERASE, MEDIUM CHAIN"/>
    <property type="match status" value="1"/>
</dbReference>
<dbReference type="SUPFAM" id="SSF53474">
    <property type="entry name" value="alpha/beta-Hydrolases"/>
    <property type="match status" value="1"/>
</dbReference>
<dbReference type="PANTHER" id="PTHR11487">
    <property type="entry name" value="THIOESTERASE"/>
    <property type="match status" value="1"/>
</dbReference>
<dbReference type="InterPro" id="IPR029058">
    <property type="entry name" value="AB_hydrolase_fold"/>
</dbReference>
<dbReference type="InterPro" id="IPR001031">
    <property type="entry name" value="Thioesterase"/>
</dbReference>
<comment type="caution">
    <text evidence="3">The sequence shown here is derived from an EMBL/GenBank/DDBJ whole genome shotgun (WGS) entry which is preliminary data.</text>
</comment>
<proteinExistence type="inferred from homology"/>
<accession>A0ABT7H5U4</accession>
<keyword evidence="3" id="KW-0378">Hydrolase</keyword>
<dbReference type="EMBL" id="JASITI010000099">
    <property type="protein sequence ID" value="MDK9501247.1"/>
    <property type="molecule type" value="Genomic_DNA"/>
</dbReference>